<dbReference type="AlphaFoldDB" id="A0AAV1Z3T6"/>
<accession>A0AAV1Z3T6</accession>
<proteinExistence type="predicted"/>
<evidence type="ECO:0000313" key="2">
    <source>
        <dbReference type="Proteomes" id="UP001497382"/>
    </source>
</evidence>
<sequence length="56" mass="6317">MFSSSNNTKISKTSIDYKSTFLTAFIDRTDETSNGVLNHTISVQSYFCQRQSIFVG</sequence>
<organism evidence="1 2">
    <name type="scientific">Larinioides sclopetarius</name>
    <dbReference type="NCBI Taxonomy" id="280406"/>
    <lineage>
        <taxon>Eukaryota</taxon>
        <taxon>Metazoa</taxon>
        <taxon>Ecdysozoa</taxon>
        <taxon>Arthropoda</taxon>
        <taxon>Chelicerata</taxon>
        <taxon>Arachnida</taxon>
        <taxon>Araneae</taxon>
        <taxon>Araneomorphae</taxon>
        <taxon>Entelegynae</taxon>
        <taxon>Araneoidea</taxon>
        <taxon>Araneidae</taxon>
        <taxon>Larinioides</taxon>
    </lineage>
</organism>
<dbReference type="Proteomes" id="UP001497382">
    <property type="component" value="Unassembled WGS sequence"/>
</dbReference>
<dbReference type="EMBL" id="CAXIEN010000022">
    <property type="protein sequence ID" value="CAL1266208.1"/>
    <property type="molecule type" value="Genomic_DNA"/>
</dbReference>
<comment type="caution">
    <text evidence="1">The sequence shown here is derived from an EMBL/GenBank/DDBJ whole genome shotgun (WGS) entry which is preliminary data.</text>
</comment>
<protein>
    <submittedName>
        <fullName evidence="1">Uncharacterized protein</fullName>
    </submittedName>
</protein>
<gene>
    <name evidence="1" type="ORF">LARSCL_LOCUS2974</name>
</gene>
<keyword evidence="2" id="KW-1185">Reference proteome</keyword>
<reference evidence="1 2" key="1">
    <citation type="submission" date="2024-04" db="EMBL/GenBank/DDBJ databases">
        <authorList>
            <person name="Rising A."/>
            <person name="Reimegard J."/>
            <person name="Sonavane S."/>
            <person name="Akerstrom W."/>
            <person name="Nylinder S."/>
            <person name="Hedman E."/>
            <person name="Kallberg Y."/>
        </authorList>
    </citation>
    <scope>NUCLEOTIDE SEQUENCE [LARGE SCALE GENOMIC DNA]</scope>
</reference>
<name>A0AAV1Z3T6_9ARAC</name>
<evidence type="ECO:0000313" key="1">
    <source>
        <dbReference type="EMBL" id="CAL1266208.1"/>
    </source>
</evidence>